<dbReference type="InterPro" id="IPR036250">
    <property type="entry name" value="AcylCo_DH-like_C"/>
</dbReference>
<dbReference type="Gene3D" id="1.20.140.10">
    <property type="entry name" value="Butyryl-CoA Dehydrogenase, subunit A, domain 3"/>
    <property type="match status" value="1"/>
</dbReference>
<feature type="domain" description="Acyl-CoA dehydrogenase/oxidase C-terminal" evidence="7">
    <location>
        <begin position="231"/>
        <end position="384"/>
    </location>
</feature>
<dbReference type="FunFam" id="2.40.110.10:FF:000011">
    <property type="entry name" value="Acyl-CoA dehydrogenase FadE34"/>
    <property type="match status" value="1"/>
</dbReference>
<dbReference type="Proteomes" id="UP000433406">
    <property type="component" value="Unassembled WGS sequence"/>
</dbReference>
<keyword evidence="5 6" id="KW-0560">Oxidoreductase</keyword>
<evidence type="ECO:0000259" key="8">
    <source>
        <dbReference type="Pfam" id="PF02770"/>
    </source>
</evidence>
<dbReference type="PANTHER" id="PTHR43292">
    <property type="entry name" value="ACYL-COA DEHYDROGENASE"/>
    <property type="match status" value="1"/>
</dbReference>
<dbReference type="PANTHER" id="PTHR43292:SF4">
    <property type="entry name" value="ACYL-COA DEHYDROGENASE FADE34"/>
    <property type="match status" value="1"/>
</dbReference>
<dbReference type="InterPro" id="IPR009075">
    <property type="entry name" value="AcylCo_DH/oxidase_C"/>
</dbReference>
<organism evidence="10 11">
    <name type="scientific">Nocardioides marmotae</name>
    <dbReference type="NCBI Taxonomy" id="2663857"/>
    <lineage>
        <taxon>Bacteria</taxon>
        <taxon>Bacillati</taxon>
        <taxon>Actinomycetota</taxon>
        <taxon>Actinomycetes</taxon>
        <taxon>Propionibacteriales</taxon>
        <taxon>Nocardioidaceae</taxon>
        <taxon>Nocardioides</taxon>
    </lineage>
</organism>
<sequence length="390" mass="43283">MRFCETEAEAAFRAEARAWLAENVPAESRPHDGAEARAYDLEWQRRQYEGGWAGINWPVEYGGRALPLELQTVWIEECVRARAPGPGCLIGGLNHAMPTLMQYGTQEQKDRHIAKVLTGEEVWCQGFSEPEAGSDLAGIRTRGVVDGDHLVVTGQKIWTSYGDLADYQELLVRTNPDAPKHKGISWVICDMRSPGIEVRPIRLMAGDNHFAEVFYDEVRIPLENVVGGLDNGWKVAMATLSFERGTAFMAEQMKLARVAQELVELAKELPSPSGRGRAIDDGEIRAQLGRAVVGARTLDAMTHQLVSKAGAEALQGAEASLVRIQFSNVAQQVHRLAQRLRGADFLLDDSEVGEHSWTYNYLWSFQTSIGGGTREIQHNIVGDRHLMLPR</sequence>
<dbReference type="GO" id="GO:0016627">
    <property type="term" value="F:oxidoreductase activity, acting on the CH-CH group of donors"/>
    <property type="evidence" value="ECO:0007669"/>
    <property type="project" value="InterPro"/>
</dbReference>
<dbReference type="InterPro" id="IPR037069">
    <property type="entry name" value="AcylCoA_DH/ox_N_sf"/>
</dbReference>
<protein>
    <submittedName>
        <fullName evidence="10">Acyl-CoA dehydrogenase</fullName>
    </submittedName>
</protein>
<evidence type="ECO:0000256" key="5">
    <source>
        <dbReference type="ARBA" id="ARBA00023002"/>
    </source>
</evidence>
<feature type="domain" description="Acyl-CoA oxidase/dehydrogenase middle" evidence="8">
    <location>
        <begin position="124"/>
        <end position="216"/>
    </location>
</feature>
<evidence type="ECO:0000256" key="3">
    <source>
        <dbReference type="ARBA" id="ARBA00022630"/>
    </source>
</evidence>
<evidence type="ECO:0000256" key="6">
    <source>
        <dbReference type="RuleBase" id="RU362125"/>
    </source>
</evidence>
<comment type="similarity">
    <text evidence="2 6">Belongs to the acyl-CoA dehydrogenase family.</text>
</comment>
<comment type="cofactor">
    <cofactor evidence="1 6">
        <name>FAD</name>
        <dbReference type="ChEBI" id="CHEBI:57692"/>
    </cofactor>
</comment>
<dbReference type="EMBL" id="WLCI01000002">
    <property type="protein sequence ID" value="MTB93877.1"/>
    <property type="molecule type" value="Genomic_DNA"/>
</dbReference>
<comment type="caution">
    <text evidence="10">The sequence shown here is derived from an EMBL/GenBank/DDBJ whole genome shotgun (WGS) entry which is preliminary data.</text>
</comment>
<evidence type="ECO:0000313" key="10">
    <source>
        <dbReference type="EMBL" id="MTB93877.1"/>
    </source>
</evidence>
<keyword evidence="4 6" id="KW-0274">FAD</keyword>
<evidence type="ECO:0000259" key="9">
    <source>
        <dbReference type="Pfam" id="PF02771"/>
    </source>
</evidence>
<dbReference type="Pfam" id="PF00441">
    <property type="entry name" value="Acyl-CoA_dh_1"/>
    <property type="match status" value="1"/>
</dbReference>
<name>A0A6I3IXQ1_9ACTN</name>
<dbReference type="InterPro" id="IPR009100">
    <property type="entry name" value="AcylCoA_DH/oxidase_NM_dom_sf"/>
</dbReference>
<evidence type="ECO:0000256" key="4">
    <source>
        <dbReference type="ARBA" id="ARBA00022827"/>
    </source>
</evidence>
<dbReference type="AlphaFoldDB" id="A0A6I3IXQ1"/>
<dbReference type="InterPro" id="IPR013786">
    <property type="entry name" value="AcylCoA_DH/ox_N"/>
</dbReference>
<dbReference type="InterPro" id="IPR006091">
    <property type="entry name" value="Acyl-CoA_Oxase/DH_mid-dom"/>
</dbReference>
<dbReference type="InterPro" id="IPR052161">
    <property type="entry name" value="Mycobact_Acyl-CoA_DH"/>
</dbReference>
<evidence type="ECO:0000313" key="11">
    <source>
        <dbReference type="Proteomes" id="UP000433406"/>
    </source>
</evidence>
<evidence type="ECO:0000259" key="7">
    <source>
        <dbReference type="Pfam" id="PF00441"/>
    </source>
</evidence>
<dbReference type="GO" id="GO:0005886">
    <property type="term" value="C:plasma membrane"/>
    <property type="evidence" value="ECO:0007669"/>
    <property type="project" value="TreeGrafter"/>
</dbReference>
<keyword evidence="3 6" id="KW-0285">Flavoprotein</keyword>
<proteinExistence type="inferred from homology"/>
<dbReference type="Gene3D" id="1.10.540.10">
    <property type="entry name" value="Acyl-CoA dehydrogenase/oxidase, N-terminal domain"/>
    <property type="match status" value="1"/>
</dbReference>
<dbReference type="SUPFAM" id="SSF56645">
    <property type="entry name" value="Acyl-CoA dehydrogenase NM domain-like"/>
    <property type="match status" value="1"/>
</dbReference>
<evidence type="ECO:0000256" key="2">
    <source>
        <dbReference type="ARBA" id="ARBA00009347"/>
    </source>
</evidence>
<evidence type="ECO:0000256" key="1">
    <source>
        <dbReference type="ARBA" id="ARBA00001974"/>
    </source>
</evidence>
<dbReference type="GO" id="GO:0050660">
    <property type="term" value="F:flavin adenine dinucleotide binding"/>
    <property type="evidence" value="ECO:0007669"/>
    <property type="project" value="InterPro"/>
</dbReference>
<dbReference type="SUPFAM" id="SSF47203">
    <property type="entry name" value="Acyl-CoA dehydrogenase C-terminal domain-like"/>
    <property type="match status" value="1"/>
</dbReference>
<dbReference type="Pfam" id="PF02771">
    <property type="entry name" value="Acyl-CoA_dh_N"/>
    <property type="match status" value="1"/>
</dbReference>
<accession>A0A6I3IXQ1</accession>
<dbReference type="RefSeq" id="WP_154613627.1">
    <property type="nucleotide sequence ID" value="NZ_CP053660.1"/>
</dbReference>
<reference evidence="10 11" key="1">
    <citation type="submission" date="2019-10" db="EMBL/GenBank/DDBJ databases">
        <title>Nocardioides novel species isolated from the excrement of Marmot.</title>
        <authorList>
            <person name="Zhang G."/>
        </authorList>
    </citation>
    <scope>NUCLEOTIDE SEQUENCE [LARGE SCALE GENOMIC DNA]</scope>
    <source>
        <strain evidence="11">zg-579</strain>
    </source>
</reference>
<dbReference type="InterPro" id="IPR046373">
    <property type="entry name" value="Acyl-CoA_Oxase/DH_mid-dom_sf"/>
</dbReference>
<dbReference type="Pfam" id="PF02770">
    <property type="entry name" value="Acyl-CoA_dh_M"/>
    <property type="match status" value="1"/>
</dbReference>
<gene>
    <name evidence="10" type="ORF">GGQ22_02170</name>
</gene>
<feature type="domain" description="Acyl-CoA dehydrogenase/oxidase N-terminal" evidence="9">
    <location>
        <begin position="6"/>
        <end position="120"/>
    </location>
</feature>
<keyword evidence="11" id="KW-1185">Reference proteome</keyword>
<dbReference type="Gene3D" id="2.40.110.10">
    <property type="entry name" value="Butyryl-CoA Dehydrogenase, subunit A, domain 2"/>
    <property type="match status" value="1"/>
</dbReference>